<evidence type="ECO:0000313" key="1">
    <source>
        <dbReference type="EMBL" id="GFU21993.1"/>
    </source>
</evidence>
<sequence length="117" mass="13584">MCERSSKEKTCQEIIFQKVAFTEYAEFVFNGSPLCLESSNVKWWLLAKGEISSFCRLLMEHTICPEIFSIQVKANSFIKFLPLLMIRMSESRSLSLFKIYKIHRQHNGTDHAETSKA</sequence>
<protein>
    <submittedName>
        <fullName evidence="1">Uncharacterized protein</fullName>
    </submittedName>
</protein>
<dbReference type="EMBL" id="BMAW01127638">
    <property type="protein sequence ID" value="GFU21993.1"/>
    <property type="molecule type" value="Genomic_DNA"/>
</dbReference>
<proteinExistence type="predicted"/>
<evidence type="ECO:0000313" key="2">
    <source>
        <dbReference type="Proteomes" id="UP000887013"/>
    </source>
</evidence>
<keyword evidence="2" id="KW-1185">Reference proteome</keyword>
<comment type="caution">
    <text evidence="1">The sequence shown here is derived from an EMBL/GenBank/DDBJ whole genome shotgun (WGS) entry which is preliminary data.</text>
</comment>
<organism evidence="1 2">
    <name type="scientific">Nephila pilipes</name>
    <name type="common">Giant wood spider</name>
    <name type="synonym">Nephila maculata</name>
    <dbReference type="NCBI Taxonomy" id="299642"/>
    <lineage>
        <taxon>Eukaryota</taxon>
        <taxon>Metazoa</taxon>
        <taxon>Ecdysozoa</taxon>
        <taxon>Arthropoda</taxon>
        <taxon>Chelicerata</taxon>
        <taxon>Arachnida</taxon>
        <taxon>Araneae</taxon>
        <taxon>Araneomorphae</taxon>
        <taxon>Entelegynae</taxon>
        <taxon>Araneoidea</taxon>
        <taxon>Nephilidae</taxon>
        <taxon>Nephila</taxon>
    </lineage>
</organism>
<name>A0A8X6QJA8_NEPPI</name>
<reference evidence="1" key="1">
    <citation type="submission" date="2020-08" db="EMBL/GenBank/DDBJ databases">
        <title>Multicomponent nature underlies the extraordinary mechanical properties of spider dragline silk.</title>
        <authorList>
            <person name="Kono N."/>
            <person name="Nakamura H."/>
            <person name="Mori M."/>
            <person name="Yoshida Y."/>
            <person name="Ohtoshi R."/>
            <person name="Malay A.D."/>
            <person name="Moran D.A.P."/>
            <person name="Tomita M."/>
            <person name="Numata K."/>
            <person name="Arakawa K."/>
        </authorList>
    </citation>
    <scope>NUCLEOTIDE SEQUENCE</scope>
</reference>
<dbReference type="Proteomes" id="UP000887013">
    <property type="component" value="Unassembled WGS sequence"/>
</dbReference>
<gene>
    <name evidence="1" type="ORF">NPIL_282191</name>
</gene>
<dbReference type="AlphaFoldDB" id="A0A8X6QJA8"/>
<accession>A0A8X6QJA8</accession>